<evidence type="ECO:0000313" key="2">
    <source>
        <dbReference type="EMBL" id="KFM68155.1"/>
    </source>
</evidence>
<dbReference type="STRING" id="407821.A0A087TSR6"/>
<dbReference type="SUPFAM" id="SSF53335">
    <property type="entry name" value="S-adenosyl-L-methionine-dependent methyltransferases"/>
    <property type="match status" value="1"/>
</dbReference>
<accession>A0A087TSR6</accession>
<dbReference type="AlphaFoldDB" id="A0A087TSR6"/>
<proteinExistence type="predicted"/>
<evidence type="ECO:0000259" key="1">
    <source>
        <dbReference type="Pfam" id="PF13679"/>
    </source>
</evidence>
<dbReference type="OMA" id="HIMPCCY"/>
<dbReference type="InterPro" id="IPR052220">
    <property type="entry name" value="METTL25"/>
</dbReference>
<dbReference type="Proteomes" id="UP000054359">
    <property type="component" value="Unassembled WGS sequence"/>
</dbReference>
<dbReference type="PANTHER" id="PTHR12496">
    <property type="entry name" value="CGI-41 METHYLTRANSFERASE"/>
    <property type="match status" value="1"/>
</dbReference>
<dbReference type="EMBL" id="KK116574">
    <property type="protein sequence ID" value="KFM68155.1"/>
    <property type="molecule type" value="Genomic_DNA"/>
</dbReference>
<dbReference type="PANTHER" id="PTHR12496:SF0">
    <property type="entry name" value="METHYLTRANSFERASE DOMAIN-CONTAINING PROTEIN"/>
    <property type="match status" value="1"/>
</dbReference>
<feature type="non-terminal residue" evidence="2">
    <location>
        <position position="472"/>
    </location>
</feature>
<dbReference type="Pfam" id="PF13679">
    <property type="entry name" value="Methyltransf_32"/>
    <property type="match status" value="1"/>
</dbReference>
<protein>
    <submittedName>
        <fullName evidence="2">Protein RRNAD1</fullName>
    </submittedName>
</protein>
<reference evidence="2 3" key="1">
    <citation type="submission" date="2013-11" db="EMBL/GenBank/DDBJ databases">
        <title>Genome sequencing of Stegodyphus mimosarum.</title>
        <authorList>
            <person name="Bechsgaard J."/>
        </authorList>
    </citation>
    <scope>NUCLEOTIDE SEQUENCE [LARGE SCALE GENOMIC DNA]</scope>
</reference>
<dbReference type="InterPro" id="IPR025714">
    <property type="entry name" value="Methyltranfer_dom"/>
</dbReference>
<organism evidence="2 3">
    <name type="scientific">Stegodyphus mimosarum</name>
    <name type="common">African social velvet spider</name>
    <dbReference type="NCBI Taxonomy" id="407821"/>
    <lineage>
        <taxon>Eukaryota</taxon>
        <taxon>Metazoa</taxon>
        <taxon>Ecdysozoa</taxon>
        <taxon>Arthropoda</taxon>
        <taxon>Chelicerata</taxon>
        <taxon>Arachnida</taxon>
        <taxon>Araneae</taxon>
        <taxon>Araneomorphae</taxon>
        <taxon>Entelegynae</taxon>
        <taxon>Eresoidea</taxon>
        <taxon>Eresidae</taxon>
        <taxon>Stegodyphus</taxon>
    </lineage>
</organism>
<evidence type="ECO:0000313" key="3">
    <source>
        <dbReference type="Proteomes" id="UP000054359"/>
    </source>
</evidence>
<gene>
    <name evidence="2" type="ORF">X975_27007</name>
</gene>
<name>A0A087TSR6_STEMI</name>
<sequence>MFNAFAKIMNHKSEMVSSSMWNMDHETILKYLNEVTELLAEYSWIYNVRNTDIFLHDVLEKIPSEWCESLMDLPWKDLNQLPFGFIKEDWPEMLKTFIKKCCDLGSFRFPKSNLQETKVQVKTFVNKNTPRKKQLEIKIMSILIEEICKNLECNYVLDIGSGLGYLDQALHHNCGVKCIGLDSVPAYTDAAVSRLKDDPCSKALYHMTVKVENSAICLSEVRTALLNAYNKDLTCSCKISSCANGSFNKSCLNPVLMVGLHCCGNLMQDMMSIFSQMDELKAFVCVGCCYNKINLSNFPMSNTAKFSVKAACKDSICWYPCISGLRLGSHATRSEWVSLSEEILSYRERSLAFRAVLQYYTAKENKVWKRPKRRLRKPDLTDFQSYCNKMLGEDFKEGTLEKLNMFYLQKQHLFPRIRILLVLQLLLQPLWEAFVTIDRMLFFRENSIFAECFALWDDKISPRNIVLCAYKT</sequence>
<feature type="domain" description="Methyltransferase" evidence="1">
    <location>
        <begin position="132"/>
        <end position="294"/>
    </location>
</feature>
<keyword evidence="3" id="KW-1185">Reference proteome</keyword>
<dbReference type="OrthoDB" id="10258156at2759"/>
<dbReference type="InterPro" id="IPR029063">
    <property type="entry name" value="SAM-dependent_MTases_sf"/>
</dbReference>